<dbReference type="AlphaFoldDB" id="A0A1L9V6U5"/>
<dbReference type="GeneID" id="34461400"/>
<dbReference type="RefSeq" id="XP_022396270.1">
    <property type="nucleotide sequence ID" value="XM_022545139.1"/>
</dbReference>
<sequence length="181" mass="20141">MALGKTLGETRSGHVEGTTSYAWDASPDSEYSSKSDEDKNEEVTRVSLGNLIGPIHNHDNFPSVQTTKYTYYLSTGSQPMRNWLGQRSPVIAKSDGSGFLIHGRWISGSRRFDEIPVISFEAKRRHAARMLVGNWKEGYCKNILGQEVAELLGQAIESSRQVSTTTWVDQEAFVISVRATN</sequence>
<evidence type="ECO:0000313" key="3">
    <source>
        <dbReference type="Proteomes" id="UP000184300"/>
    </source>
</evidence>
<name>A0A1L9V6U5_ASPGL</name>
<organism evidence="2 3">
    <name type="scientific">Aspergillus glaucus CBS 516.65</name>
    <dbReference type="NCBI Taxonomy" id="1160497"/>
    <lineage>
        <taxon>Eukaryota</taxon>
        <taxon>Fungi</taxon>
        <taxon>Dikarya</taxon>
        <taxon>Ascomycota</taxon>
        <taxon>Pezizomycotina</taxon>
        <taxon>Eurotiomycetes</taxon>
        <taxon>Eurotiomycetidae</taxon>
        <taxon>Eurotiales</taxon>
        <taxon>Aspergillaceae</taxon>
        <taxon>Aspergillus</taxon>
        <taxon>Aspergillus subgen. Aspergillus</taxon>
    </lineage>
</organism>
<evidence type="ECO:0000256" key="1">
    <source>
        <dbReference type="SAM" id="MobiDB-lite"/>
    </source>
</evidence>
<reference evidence="3" key="1">
    <citation type="journal article" date="2017" name="Genome Biol.">
        <title>Comparative genomics reveals high biological diversity and specific adaptations in the industrially and medically important fungal genus Aspergillus.</title>
        <authorList>
            <person name="de Vries R.P."/>
            <person name="Riley R."/>
            <person name="Wiebenga A."/>
            <person name="Aguilar-Osorio G."/>
            <person name="Amillis S."/>
            <person name="Uchima C.A."/>
            <person name="Anderluh G."/>
            <person name="Asadollahi M."/>
            <person name="Askin M."/>
            <person name="Barry K."/>
            <person name="Battaglia E."/>
            <person name="Bayram O."/>
            <person name="Benocci T."/>
            <person name="Braus-Stromeyer S.A."/>
            <person name="Caldana C."/>
            <person name="Canovas D."/>
            <person name="Cerqueira G.C."/>
            <person name="Chen F."/>
            <person name="Chen W."/>
            <person name="Choi C."/>
            <person name="Clum A."/>
            <person name="Dos Santos R.A."/>
            <person name="Damasio A.R."/>
            <person name="Diallinas G."/>
            <person name="Emri T."/>
            <person name="Fekete E."/>
            <person name="Flipphi M."/>
            <person name="Freyberg S."/>
            <person name="Gallo A."/>
            <person name="Gournas C."/>
            <person name="Habgood R."/>
            <person name="Hainaut M."/>
            <person name="Harispe M.L."/>
            <person name="Henrissat B."/>
            <person name="Hilden K.S."/>
            <person name="Hope R."/>
            <person name="Hossain A."/>
            <person name="Karabika E."/>
            <person name="Karaffa L."/>
            <person name="Karanyi Z."/>
            <person name="Krasevec N."/>
            <person name="Kuo A."/>
            <person name="Kusch H."/>
            <person name="LaButti K."/>
            <person name="Lagendijk E.L."/>
            <person name="Lapidus A."/>
            <person name="Levasseur A."/>
            <person name="Lindquist E."/>
            <person name="Lipzen A."/>
            <person name="Logrieco A.F."/>
            <person name="MacCabe A."/>
            <person name="Maekelae M.R."/>
            <person name="Malavazi I."/>
            <person name="Melin P."/>
            <person name="Meyer V."/>
            <person name="Mielnichuk N."/>
            <person name="Miskei M."/>
            <person name="Molnar A.P."/>
            <person name="Mule G."/>
            <person name="Ngan C.Y."/>
            <person name="Orejas M."/>
            <person name="Orosz E."/>
            <person name="Ouedraogo J.P."/>
            <person name="Overkamp K.M."/>
            <person name="Park H.-S."/>
            <person name="Perrone G."/>
            <person name="Piumi F."/>
            <person name="Punt P.J."/>
            <person name="Ram A.F."/>
            <person name="Ramon A."/>
            <person name="Rauscher S."/>
            <person name="Record E."/>
            <person name="Riano-Pachon D.M."/>
            <person name="Robert V."/>
            <person name="Roehrig J."/>
            <person name="Ruller R."/>
            <person name="Salamov A."/>
            <person name="Salih N.S."/>
            <person name="Samson R.A."/>
            <person name="Sandor E."/>
            <person name="Sanguinetti M."/>
            <person name="Schuetze T."/>
            <person name="Sepcic K."/>
            <person name="Shelest E."/>
            <person name="Sherlock G."/>
            <person name="Sophianopoulou V."/>
            <person name="Squina F.M."/>
            <person name="Sun H."/>
            <person name="Susca A."/>
            <person name="Todd R.B."/>
            <person name="Tsang A."/>
            <person name="Unkles S.E."/>
            <person name="van de Wiele N."/>
            <person name="van Rossen-Uffink D."/>
            <person name="Oliveira J.V."/>
            <person name="Vesth T.C."/>
            <person name="Visser J."/>
            <person name="Yu J.-H."/>
            <person name="Zhou M."/>
            <person name="Andersen M.R."/>
            <person name="Archer D.B."/>
            <person name="Baker S.E."/>
            <person name="Benoit I."/>
            <person name="Brakhage A.A."/>
            <person name="Braus G.H."/>
            <person name="Fischer R."/>
            <person name="Frisvad J.C."/>
            <person name="Goldman G.H."/>
            <person name="Houbraken J."/>
            <person name="Oakley B."/>
            <person name="Pocsi I."/>
            <person name="Scazzocchio C."/>
            <person name="Seiboth B."/>
            <person name="vanKuyk P.A."/>
            <person name="Wortman J."/>
            <person name="Dyer P.S."/>
            <person name="Grigoriev I.V."/>
        </authorList>
    </citation>
    <scope>NUCLEOTIDE SEQUENCE [LARGE SCALE GENOMIC DNA]</scope>
    <source>
        <strain evidence="3">CBS 516.65</strain>
    </source>
</reference>
<dbReference type="EMBL" id="KV878917">
    <property type="protein sequence ID" value="OJJ79572.1"/>
    <property type="molecule type" value="Genomic_DNA"/>
</dbReference>
<gene>
    <name evidence="2" type="ORF">ASPGLDRAFT_39882</name>
</gene>
<dbReference type="OrthoDB" id="4526849at2759"/>
<keyword evidence="3" id="KW-1185">Reference proteome</keyword>
<dbReference type="VEuPathDB" id="FungiDB:ASPGLDRAFT_39882"/>
<dbReference type="Proteomes" id="UP000184300">
    <property type="component" value="Unassembled WGS sequence"/>
</dbReference>
<protein>
    <submittedName>
        <fullName evidence="2">Uncharacterized protein</fullName>
    </submittedName>
</protein>
<feature type="compositionally biased region" description="Basic and acidic residues" evidence="1">
    <location>
        <begin position="31"/>
        <end position="40"/>
    </location>
</feature>
<evidence type="ECO:0000313" key="2">
    <source>
        <dbReference type="EMBL" id="OJJ79572.1"/>
    </source>
</evidence>
<feature type="region of interest" description="Disordered" evidence="1">
    <location>
        <begin position="1"/>
        <end position="40"/>
    </location>
</feature>
<proteinExistence type="predicted"/>
<accession>A0A1L9V6U5</accession>